<organism evidence="1 2">
    <name type="scientific">Selenobaculum gibii</name>
    <dbReference type="NCBI Taxonomy" id="3054208"/>
    <lineage>
        <taxon>Bacteria</taxon>
        <taxon>Bacillati</taxon>
        <taxon>Bacillota</taxon>
        <taxon>Negativicutes</taxon>
        <taxon>Selenomonadales</taxon>
        <taxon>Selenomonadaceae</taxon>
        <taxon>Selenobaculum</taxon>
    </lineage>
</organism>
<evidence type="ECO:0000313" key="2">
    <source>
        <dbReference type="Proteomes" id="UP001243623"/>
    </source>
</evidence>
<sequence length="46" mass="5294">MKIQFENCNSSSEIEKFLPLILAEALMMKIKCDLEQSKSKPEEMMG</sequence>
<reference evidence="1" key="1">
    <citation type="submission" date="2023-03" db="EMBL/GenBank/DDBJ databases">
        <title>Selenobaculum gbiensis gen. nov. sp. nov., a new bacterium isolated from the gut microbiota of IBD patient.</title>
        <authorList>
            <person name="Yeo S."/>
            <person name="Park H."/>
            <person name="Huh C.S."/>
        </authorList>
    </citation>
    <scope>NUCLEOTIDE SEQUENCE</scope>
    <source>
        <strain evidence="1">ICN-92133</strain>
    </source>
</reference>
<dbReference type="AlphaFoldDB" id="A0A9Y2AJG4"/>
<protein>
    <submittedName>
        <fullName evidence="1">Uncharacterized protein</fullName>
    </submittedName>
</protein>
<gene>
    <name evidence="1" type="ORF">P3F81_01375</name>
</gene>
<proteinExistence type="predicted"/>
<dbReference type="RefSeq" id="WP_177503729.1">
    <property type="nucleotide sequence ID" value="NZ_CP120678.1"/>
</dbReference>
<name>A0A9Y2AJG4_9FIRM</name>
<keyword evidence="2" id="KW-1185">Reference proteome</keyword>
<dbReference type="Proteomes" id="UP001243623">
    <property type="component" value="Chromosome"/>
</dbReference>
<accession>A0A9Y2AJG4</accession>
<evidence type="ECO:0000313" key="1">
    <source>
        <dbReference type="EMBL" id="WIW71002.1"/>
    </source>
</evidence>
<dbReference type="EMBL" id="CP120678">
    <property type="protein sequence ID" value="WIW71002.1"/>
    <property type="molecule type" value="Genomic_DNA"/>
</dbReference>
<dbReference type="KEGG" id="sgbi:P3F81_01375"/>